<dbReference type="PROSITE" id="PS51462">
    <property type="entry name" value="NUDIX"/>
    <property type="match status" value="1"/>
</dbReference>
<evidence type="ECO:0000256" key="5">
    <source>
        <dbReference type="RuleBase" id="RU003476"/>
    </source>
</evidence>
<dbReference type="RefSeq" id="WP_162448640.1">
    <property type="nucleotide sequence ID" value="NZ_WLZY01000001.1"/>
</dbReference>
<evidence type="ECO:0000256" key="1">
    <source>
        <dbReference type="ARBA" id="ARBA00001946"/>
    </source>
</evidence>
<dbReference type="CDD" id="cd04685">
    <property type="entry name" value="NUDIX_Hydrolase"/>
    <property type="match status" value="1"/>
</dbReference>
<name>A0A7K3LZ74_9ACTN</name>
<comment type="cofactor">
    <cofactor evidence="1">
        <name>Mg(2+)</name>
        <dbReference type="ChEBI" id="CHEBI:18420"/>
    </cofactor>
</comment>
<evidence type="ECO:0000259" key="6">
    <source>
        <dbReference type="PROSITE" id="PS51462"/>
    </source>
</evidence>
<gene>
    <name evidence="7" type="ORF">F7O44_02785</name>
</gene>
<dbReference type="Pfam" id="PF00293">
    <property type="entry name" value="NUDIX"/>
    <property type="match status" value="1"/>
</dbReference>
<evidence type="ECO:0000313" key="8">
    <source>
        <dbReference type="Proteomes" id="UP000460435"/>
    </source>
</evidence>
<dbReference type="EMBL" id="WLZY01000001">
    <property type="protein sequence ID" value="NDL55992.1"/>
    <property type="molecule type" value="Genomic_DNA"/>
</dbReference>
<dbReference type="PRINTS" id="PR00502">
    <property type="entry name" value="NUDIXFAMILY"/>
</dbReference>
<dbReference type="GO" id="GO:0016787">
    <property type="term" value="F:hydrolase activity"/>
    <property type="evidence" value="ECO:0007669"/>
    <property type="project" value="UniProtKB-KW"/>
</dbReference>
<evidence type="ECO:0000313" key="7">
    <source>
        <dbReference type="EMBL" id="NDL55992.1"/>
    </source>
</evidence>
<evidence type="ECO:0000256" key="4">
    <source>
        <dbReference type="ARBA" id="ARBA00022842"/>
    </source>
</evidence>
<dbReference type="InterPro" id="IPR000086">
    <property type="entry name" value="NUDIX_hydrolase_dom"/>
</dbReference>
<dbReference type="PANTHER" id="PTHR43046">
    <property type="entry name" value="GDP-MANNOSE MANNOSYL HYDROLASE"/>
    <property type="match status" value="1"/>
</dbReference>
<evidence type="ECO:0000256" key="3">
    <source>
        <dbReference type="ARBA" id="ARBA00022801"/>
    </source>
</evidence>
<sequence length="192" mass="21005">MNPEDSDHVFREWQQDADGVWNRRAARTIAVATDGTPSGHGGGRGAADAEVLLLRGVDVQDPSHTWWFTPGGGIDEGESARAAAVRELFEESGLRVGLDDLVGPVAVRSASFPYFGRPCRQDEVFYYVPITGHNDVHTGGWTAVERASVTELRWWRLCDLAGTSETVYPPALPELVRVLVTDGWDGTRLTIS</sequence>
<keyword evidence="4" id="KW-0460">Magnesium</keyword>
<dbReference type="SUPFAM" id="SSF55811">
    <property type="entry name" value="Nudix"/>
    <property type="match status" value="1"/>
</dbReference>
<dbReference type="PROSITE" id="PS00893">
    <property type="entry name" value="NUDIX_BOX"/>
    <property type="match status" value="1"/>
</dbReference>
<reference evidence="7 8" key="1">
    <citation type="submission" date="2019-11" db="EMBL/GenBank/DDBJ databases">
        <authorList>
            <person name="Li X.-J."/>
            <person name="Feng X.-M."/>
        </authorList>
    </citation>
    <scope>NUCLEOTIDE SEQUENCE [LARGE SCALE GENOMIC DNA]</scope>
    <source>
        <strain evidence="7 8">XMNu-373</strain>
    </source>
</reference>
<keyword evidence="3 5" id="KW-0378">Hydrolase</keyword>
<proteinExistence type="inferred from homology"/>
<comment type="caution">
    <text evidence="7">The sequence shown here is derived from an EMBL/GenBank/DDBJ whole genome shotgun (WGS) entry which is preliminary data.</text>
</comment>
<dbReference type="PANTHER" id="PTHR43046:SF12">
    <property type="entry name" value="GDP-MANNOSE MANNOSYL HYDROLASE"/>
    <property type="match status" value="1"/>
</dbReference>
<dbReference type="Gene3D" id="3.90.79.10">
    <property type="entry name" value="Nucleoside Triphosphate Pyrophosphohydrolase"/>
    <property type="match status" value="1"/>
</dbReference>
<dbReference type="InterPro" id="IPR020476">
    <property type="entry name" value="Nudix_hydrolase"/>
</dbReference>
<dbReference type="InterPro" id="IPR020084">
    <property type="entry name" value="NUDIX_hydrolase_CS"/>
</dbReference>
<feature type="domain" description="Nudix hydrolase" evidence="6">
    <location>
        <begin position="22"/>
        <end position="176"/>
    </location>
</feature>
<dbReference type="Proteomes" id="UP000460435">
    <property type="component" value="Unassembled WGS sequence"/>
</dbReference>
<protein>
    <submittedName>
        <fullName evidence="7">NUDIX domain-containing protein</fullName>
    </submittedName>
</protein>
<evidence type="ECO:0000256" key="2">
    <source>
        <dbReference type="ARBA" id="ARBA00005582"/>
    </source>
</evidence>
<dbReference type="AlphaFoldDB" id="A0A7K3LZ74"/>
<accession>A0A7K3LZ74</accession>
<dbReference type="InterPro" id="IPR015797">
    <property type="entry name" value="NUDIX_hydrolase-like_dom_sf"/>
</dbReference>
<comment type="similarity">
    <text evidence="2 5">Belongs to the Nudix hydrolase family.</text>
</comment>
<keyword evidence="8" id="KW-1185">Reference proteome</keyword>
<organism evidence="7 8">
    <name type="scientific">Phytoactinopolyspora mesophila</name>
    <dbReference type="NCBI Taxonomy" id="2650750"/>
    <lineage>
        <taxon>Bacteria</taxon>
        <taxon>Bacillati</taxon>
        <taxon>Actinomycetota</taxon>
        <taxon>Actinomycetes</taxon>
        <taxon>Jiangellales</taxon>
        <taxon>Jiangellaceae</taxon>
        <taxon>Phytoactinopolyspora</taxon>
    </lineage>
</organism>